<accession>A0A1E5GD46</accession>
<dbReference type="EMBL" id="MIJY01000043">
    <property type="protein sequence ID" value="OEG10505.1"/>
    <property type="molecule type" value="Genomic_DNA"/>
</dbReference>
<feature type="transmembrane region" description="Helical" evidence="2">
    <location>
        <begin position="108"/>
        <end position="126"/>
    </location>
</feature>
<dbReference type="Proteomes" id="UP000095094">
    <property type="component" value="Unassembled WGS sequence"/>
</dbReference>
<evidence type="ECO:0000256" key="2">
    <source>
        <dbReference type="SAM" id="Phobius"/>
    </source>
</evidence>
<protein>
    <submittedName>
        <fullName evidence="3">Uncharacterized protein</fullName>
    </submittedName>
</protein>
<evidence type="ECO:0000313" key="4">
    <source>
        <dbReference type="Proteomes" id="UP000095094"/>
    </source>
</evidence>
<dbReference type="AlphaFoldDB" id="A0A1E5GD46"/>
<name>A0A1E5GD46_9ENTE</name>
<organism evidence="3 4">
    <name type="scientific">Enterococcus termitis</name>
    <dbReference type="NCBI Taxonomy" id="332950"/>
    <lineage>
        <taxon>Bacteria</taxon>
        <taxon>Bacillati</taxon>
        <taxon>Bacillota</taxon>
        <taxon>Bacilli</taxon>
        <taxon>Lactobacillales</taxon>
        <taxon>Enterococcaceae</taxon>
        <taxon>Enterococcus</taxon>
    </lineage>
</organism>
<feature type="transmembrane region" description="Helical" evidence="2">
    <location>
        <begin position="249"/>
        <end position="272"/>
    </location>
</feature>
<feature type="compositionally biased region" description="Polar residues" evidence="1">
    <location>
        <begin position="500"/>
        <end position="509"/>
    </location>
</feature>
<evidence type="ECO:0000256" key="1">
    <source>
        <dbReference type="SAM" id="MobiDB-lite"/>
    </source>
</evidence>
<gene>
    <name evidence="3" type="ORF">BCR25_08485</name>
</gene>
<feature type="compositionally biased region" description="Polar residues" evidence="1">
    <location>
        <begin position="544"/>
        <end position="557"/>
    </location>
</feature>
<feature type="compositionally biased region" description="Polar residues" evidence="1">
    <location>
        <begin position="483"/>
        <end position="492"/>
    </location>
</feature>
<dbReference type="InterPro" id="IPR045782">
    <property type="entry name" value="TrbL_3"/>
</dbReference>
<comment type="caution">
    <text evidence="3">The sequence shown here is derived from an EMBL/GenBank/DDBJ whole genome shotgun (WGS) entry which is preliminary data.</text>
</comment>
<feature type="transmembrane region" description="Helical" evidence="2">
    <location>
        <begin position="308"/>
        <end position="331"/>
    </location>
</feature>
<feature type="region of interest" description="Disordered" evidence="1">
    <location>
        <begin position="392"/>
        <end position="417"/>
    </location>
</feature>
<feature type="transmembrane region" description="Helical" evidence="2">
    <location>
        <begin position="76"/>
        <end position="96"/>
    </location>
</feature>
<sequence>MLKDIFNIDSYQSFFEKGGWWDMNENLQGVLNALINLLFGLIKYLVLALDYVVDQLFNLNLLSPVLPSLFTTASSIYSRLFEILGILIFTAVIVLMVHDFMSKGFAKALTRLCVFLLIYFGSLVFFQDGAGKIQEVNSLSQNVQGQLIDLTNNSTSNAKSSTAKTLIGTTSHLNGTENIQNVIFDEFILKPYALLNFGKTNLTKEQFERYLVKKDTAYNDAAVKIIQDKIKKESRDNSYLTSNRMTEKIVVLINTLIMLVVIGIVILLIGIANVLIQLLLYGLIFLFPSLLFLSLLPNYHHLLKNGFLLLGTLFAGKVGLGFAFGLLFSILNLLDSFFVVTNIITMLVGLAVKVVLGLFVWKNKGRIIRALTQGKVSLQGMELNPKTAWQKRQQQKAEWKHQQNQHDEQGYRTGHAENDYLRSGIELERAYRTNEIEDNLLLQANQPKTSTSSNQEENESLLREEPTTSDFPSSKNEEEHLSKTITDSATSMETDKEIQPNETIPPTISTEDIDDYLEIESEATHIDPTNHYYATSSDERDDNSITTVQNDPNQSFQELPTAIKSELTAEEATQLMDELSSLRHESYEGGSNETN</sequence>
<dbReference type="PATRIC" id="fig|332950.4.peg.805"/>
<dbReference type="NCBIfam" id="NF046089">
    <property type="entry name" value="CD3337_EF1877"/>
    <property type="match status" value="1"/>
</dbReference>
<keyword evidence="4" id="KW-1185">Reference proteome</keyword>
<feature type="compositionally biased region" description="Basic and acidic residues" evidence="1">
    <location>
        <begin position="395"/>
        <end position="417"/>
    </location>
</feature>
<feature type="transmembrane region" description="Helical" evidence="2">
    <location>
        <begin position="278"/>
        <end position="296"/>
    </location>
</feature>
<feature type="region of interest" description="Disordered" evidence="1">
    <location>
        <begin position="441"/>
        <end position="509"/>
    </location>
</feature>
<dbReference type="RefSeq" id="WP_069664286.1">
    <property type="nucleotide sequence ID" value="NZ_JBHUJJ010000001.1"/>
</dbReference>
<dbReference type="Pfam" id="PF19590">
    <property type="entry name" value="TrbL_3"/>
    <property type="match status" value="1"/>
</dbReference>
<feature type="transmembrane region" description="Helical" evidence="2">
    <location>
        <begin position="30"/>
        <end position="53"/>
    </location>
</feature>
<keyword evidence="2" id="KW-0812">Transmembrane</keyword>
<evidence type="ECO:0000313" key="3">
    <source>
        <dbReference type="EMBL" id="OEG10505.1"/>
    </source>
</evidence>
<reference evidence="4" key="1">
    <citation type="submission" date="2016-09" db="EMBL/GenBank/DDBJ databases">
        <authorList>
            <person name="Gulvik C.A."/>
        </authorList>
    </citation>
    <scope>NUCLEOTIDE SEQUENCE [LARGE SCALE GENOMIC DNA]</scope>
    <source>
        <strain evidence="4">LMG 8895</strain>
    </source>
</reference>
<proteinExistence type="predicted"/>
<keyword evidence="2" id="KW-0472">Membrane</keyword>
<feature type="transmembrane region" description="Helical" evidence="2">
    <location>
        <begin position="337"/>
        <end position="361"/>
    </location>
</feature>
<keyword evidence="2" id="KW-1133">Transmembrane helix</keyword>
<feature type="region of interest" description="Disordered" evidence="1">
    <location>
        <begin position="523"/>
        <end position="557"/>
    </location>
</feature>
<dbReference type="InterPro" id="IPR058112">
    <property type="entry name" value="CD3337_EF1877-like"/>
</dbReference>
<dbReference type="OrthoDB" id="2173484at2"/>